<dbReference type="Pfam" id="PF07085">
    <property type="entry name" value="DRTGG"/>
    <property type="match status" value="1"/>
</dbReference>
<protein>
    <submittedName>
        <fullName evidence="2">HPr kinase</fullName>
    </submittedName>
</protein>
<dbReference type="InterPro" id="IPR010766">
    <property type="entry name" value="DRTGG"/>
</dbReference>
<evidence type="ECO:0000259" key="1">
    <source>
        <dbReference type="Pfam" id="PF07085"/>
    </source>
</evidence>
<dbReference type="HOGENOM" id="CLU_140224_1_0_9"/>
<dbReference type="InterPro" id="IPR028979">
    <property type="entry name" value="Ser_kin/Pase_Hpr-like_N_sf"/>
</dbReference>
<reference evidence="2 3" key="1">
    <citation type="journal article" date="2010" name="Stand. Genomic Sci.">
        <title>Complete genome sequence of Acetohalobium arabaticum type strain (Z-7288).</title>
        <authorList>
            <person name="Sikorski J."/>
            <person name="Lapidus A."/>
            <person name="Chertkov O."/>
            <person name="Lucas S."/>
            <person name="Copeland A."/>
            <person name="Glavina Del Rio T."/>
            <person name="Nolan M."/>
            <person name="Tice H."/>
            <person name="Cheng J.F."/>
            <person name="Han C."/>
            <person name="Brambilla E."/>
            <person name="Pitluck S."/>
            <person name="Liolios K."/>
            <person name="Ivanova N."/>
            <person name="Mavromatis K."/>
            <person name="Mikhailova N."/>
            <person name="Pati A."/>
            <person name="Bruce D."/>
            <person name="Detter C."/>
            <person name="Tapia R."/>
            <person name="Goodwin L."/>
            <person name="Chen A."/>
            <person name="Palaniappan K."/>
            <person name="Land M."/>
            <person name="Hauser L."/>
            <person name="Chang Y.J."/>
            <person name="Jeffries C.D."/>
            <person name="Rohde M."/>
            <person name="Goker M."/>
            <person name="Spring S."/>
            <person name="Woyke T."/>
            <person name="Bristow J."/>
            <person name="Eisen J.A."/>
            <person name="Markowitz V."/>
            <person name="Hugenholtz P."/>
            <person name="Kyrpides N.C."/>
            <person name="Klenk H.P."/>
        </authorList>
    </citation>
    <scope>NUCLEOTIDE SEQUENCE [LARGE SCALE GENOMIC DNA]</scope>
    <source>
        <strain evidence="3">ATCC 49924 / DSM 5501 / Z-7288</strain>
    </source>
</reference>
<keyword evidence="2" id="KW-0808">Transferase</keyword>
<dbReference type="AlphaFoldDB" id="D9QS26"/>
<dbReference type="RefSeq" id="WP_013278762.1">
    <property type="nucleotide sequence ID" value="NC_014378.1"/>
</dbReference>
<keyword evidence="2" id="KW-0418">Kinase</keyword>
<dbReference type="KEGG" id="aar:Acear_1812"/>
<dbReference type="Proteomes" id="UP000001661">
    <property type="component" value="Chromosome"/>
</dbReference>
<evidence type="ECO:0000313" key="3">
    <source>
        <dbReference type="Proteomes" id="UP000001661"/>
    </source>
</evidence>
<name>D9QS26_ACEAZ</name>
<dbReference type="Gene3D" id="3.40.1390.20">
    <property type="entry name" value="HprK N-terminal domain-like"/>
    <property type="match status" value="1"/>
</dbReference>
<dbReference type="STRING" id="574087.Acear_1812"/>
<dbReference type="SUPFAM" id="SSF75138">
    <property type="entry name" value="HprK N-terminal domain-like"/>
    <property type="match status" value="1"/>
</dbReference>
<gene>
    <name evidence="2" type="ordered locus">Acear_1812</name>
</gene>
<proteinExistence type="predicted"/>
<accession>D9QS26</accession>
<dbReference type="eggNOG" id="COG4109">
    <property type="taxonomic scope" value="Bacteria"/>
</dbReference>
<dbReference type="OrthoDB" id="9800356at2"/>
<dbReference type="GO" id="GO:0016301">
    <property type="term" value="F:kinase activity"/>
    <property type="evidence" value="ECO:0007669"/>
    <property type="project" value="UniProtKB-KW"/>
</dbReference>
<sequence>MELKEIISILDLTVVDRSIELDSEVTGGYSSDLLSHVMGQANPGDLWITIQTHQNIVAVASLIGLAGIIIVDGAELDEETIIKAKEEEIPLLTTELSAYEIAGRLYKLGV</sequence>
<organism evidence="2 3">
    <name type="scientific">Acetohalobium arabaticum (strain ATCC 49924 / DSM 5501 / Z-7288)</name>
    <dbReference type="NCBI Taxonomy" id="574087"/>
    <lineage>
        <taxon>Bacteria</taxon>
        <taxon>Bacillati</taxon>
        <taxon>Bacillota</taxon>
        <taxon>Clostridia</taxon>
        <taxon>Halanaerobiales</taxon>
        <taxon>Halobacteroidaceae</taxon>
        <taxon>Acetohalobium</taxon>
    </lineage>
</organism>
<feature type="domain" description="DRTGG" evidence="1">
    <location>
        <begin position="34"/>
        <end position="106"/>
    </location>
</feature>
<evidence type="ECO:0000313" key="2">
    <source>
        <dbReference type="EMBL" id="ADL13317.1"/>
    </source>
</evidence>
<keyword evidence="3" id="KW-1185">Reference proteome</keyword>
<dbReference type="EMBL" id="CP002105">
    <property type="protein sequence ID" value="ADL13317.1"/>
    <property type="molecule type" value="Genomic_DNA"/>
</dbReference>